<feature type="domain" description="Bacterial transcriptional activator" evidence="4">
    <location>
        <begin position="200"/>
        <end position="333"/>
    </location>
</feature>
<dbReference type="Proteomes" id="UP000316628">
    <property type="component" value="Unassembled WGS sequence"/>
</dbReference>
<sequence>MSRTPDDLGRPGEHEGDSRHMDVGGSTDGPVVAGDYNLVINARDGSSVTVGVVERERPEPVRQNRIPTLPRRTREPPIDRPSPSARVGTSSRARVEIRLLDGVGIRSDHGDHKLQTRTQECMLAVLALSLGKPVSAGMLIDCLWSPDNPERKQAKNPESTIRTYAKRIRSALIRAGGSGSWLDSGSRPGFFTLTIDPMLVDYHRFVSLADAAHQACDLDRFEEAFDLWRGAPLAGLGGDWADRRREDMVIRHRTVKEHHLQALLDNGHADRVLRELHVLVERHPTDEFLLLGVRALAALGRHTDVPAWIDRLTGLMRQVYGAVPSVGTFDQIRHTTTGTRRLSSPAPTLPPAPTSLLLEVTGHQSMPNLVHGNLTAAVQGHTITPGSAGSAAVSVENAVREHRQVTDRVLSEGFTGREWVLAEIDRRLAEMPGGYVWVEGDAGVGKTALAAFLVLERGWVGHFAGVSRGTTVRVGLQNLIGQLVRRWSLTDIAPSAMVPEWAFTAEGFEVVLHAAAQRARVAGSPLVLVVDGADEAEIDGQPWGLPFVLPDGVFVVGTYRTGHPPPRTGGNQAVVRLAADDPRNRLDVEAHLRAVLPPELADEEVITALSNRCQGVWVYLRYAVEELRNGVRDVRDLATLPSGLSRYYTDTVDRWSRSPDWDVGLLRLLGVVAVIGEPLDAADLALAADVDEAAVRRWCHGTLRPFLAVERAGPTARRFAVHHTSLREFLNGRPLGDFGSEEDWYWSETLAAAAAAARHRIVDHHLARFGGLDAGLPRLAADFDLLTAGSGYAVRHLAGHLLDAGRIEDLRRLLTTEGRTGNLWFAAHEHADAVDDYLADISTLWAHLAHRTDGALAAGRPAPTLVDEARCALATSSITSLTANIPADLVVALVKAGMWTPQRALAHARRLHAPPARALLLAALVPLLPDHLRPPAVAWALAAARDPVTHITGDVLTRIAPHLTDVADAVSIASQVRHGGWRAAAQAAIARSLDGQPKRNLLRDALNSAMSVAGEHDRAEAVRRILPDLPDDLVDEAVSAAAGTAPPREAPQPRIGALLKSTTADSELARVDEIVALIPTSSDDDLAEVLAAAAGISDLDARAVLLTAVAARLPVGERPPVLAAALTAARTITTAPADPDDAFAAANHRTRAGVLAGYAVPDERTTAVGHRPAPPLVRTLPEILAMDDPFRRARALASAAPSLTAAEVGVALSAAELLPEEARTRALTGLVPVLNSASYLARAVAAAPSRDRGLLVAVVTRAVTVLQGPDLVVVLRRTTRSVSRTTCLALLDLAAPRLAELAGPGFHDSLAAAVDDARRWWP</sequence>
<dbReference type="Gene3D" id="1.10.10.10">
    <property type="entry name" value="Winged helix-like DNA-binding domain superfamily/Winged helix DNA-binding domain"/>
    <property type="match status" value="1"/>
</dbReference>
<evidence type="ECO:0000256" key="1">
    <source>
        <dbReference type="ARBA" id="ARBA00023015"/>
    </source>
</evidence>
<keyword evidence="2" id="KW-0804">Transcription</keyword>
<dbReference type="SUPFAM" id="SSF52540">
    <property type="entry name" value="P-loop containing nucleoside triphosphate hydrolases"/>
    <property type="match status" value="1"/>
</dbReference>
<dbReference type="InterPro" id="IPR011990">
    <property type="entry name" value="TPR-like_helical_dom_sf"/>
</dbReference>
<dbReference type="SUPFAM" id="SSF48452">
    <property type="entry name" value="TPR-like"/>
    <property type="match status" value="1"/>
</dbReference>
<dbReference type="SMART" id="SM01043">
    <property type="entry name" value="BTAD"/>
    <property type="match status" value="1"/>
</dbReference>
<keyword evidence="6" id="KW-1185">Reference proteome</keyword>
<organism evidence="5 6">
    <name type="scientific">Saccharothrix saharensis</name>
    <dbReference type="NCBI Taxonomy" id="571190"/>
    <lineage>
        <taxon>Bacteria</taxon>
        <taxon>Bacillati</taxon>
        <taxon>Actinomycetota</taxon>
        <taxon>Actinomycetes</taxon>
        <taxon>Pseudonocardiales</taxon>
        <taxon>Pseudonocardiaceae</taxon>
        <taxon>Saccharothrix</taxon>
    </lineage>
</organism>
<dbReference type="InterPro" id="IPR027417">
    <property type="entry name" value="P-loop_NTPase"/>
</dbReference>
<evidence type="ECO:0000259" key="4">
    <source>
        <dbReference type="SMART" id="SM01043"/>
    </source>
</evidence>
<feature type="compositionally biased region" description="Basic and acidic residues" evidence="3">
    <location>
        <begin position="1"/>
        <end position="22"/>
    </location>
</feature>
<evidence type="ECO:0000313" key="6">
    <source>
        <dbReference type="Proteomes" id="UP000316628"/>
    </source>
</evidence>
<dbReference type="PANTHER" id="PTHR35807:SF1">
    <property type="entry name" value="TRANSCRIPTIONAL REGULATOR REDD"/>
    <property type="match status" value="1"/>
</dbReference>
<dbReference type="InterPro" id="IPR051677">
    <property type="entry name" value="AfsR-DnrI-RedD_regulator"/>
</dbReference>
<comment type="caution">
    <text evidence="5">The sequence shown here is derived from an EMBL/GenBank/DDBJ whole genome shotgun (WGS) entry which is preliminary data.</text>
</comment>
<dbReference type="SUPFAM" id="SSF46894">
    <property type="entry name" value="C-terminal effector domain of the bipartite response regulators"/>
    <property type="match status" value="1"/>
</dbReference>
<dbReference type="PANTHER" id="PTHR35807">
    <property type="entry name" value="TRANSCRIPTIONAL REGULATOR REDD-RELATED"/>
    <property type="match status" value="1"/>
</dbReference>
<dbReference type="EMBL" id="VFPP01000001">
    <property type="protein sequence ID" value="TQM84520.1"/>
    <property type="molecule type" value="Genomic_DNA"/>
</dbReference>
<evidence type="ECO:0000256" key="3">
    <source>
        <dbReference type="SAM" id="MobiDB-lite"/>
    </source>
</evidence>
<proteinExistence type="predicted"/>
<keyword evidence="1" id="KW-0805">Transcription regulation</keyword>
<gene>
    <name evidence="5" type="ORF">FHX81_6968</name>
</gene>
<dbReference type="InterPro" id="IPR016032">
    <property type="entry name" value="Sig_transdc_resp-reg_C-effctor"/>
</dbReference>
<feature type="region of interest" description="Disordered" evidence="3">
    <location>
        <begin position="1"/>
        <end position="30"/>
    </location>
</feature>
<dbReference type="InterPro" id="IPR005158">
    <property type="entry name" value="BTAD"/>
</dbReference>
<dbReference type="InterPro" id="IPR036388">
    <property type="entry name" value="WH-like_DNA-bd_sf"/>
</dbReference>
<dbReference type="GO" id="GO:0006355">
    <property type="term" value="P:regulation of DNA-templated transcription"/>
    <property type="evidence" value="ECO:0007669"/>
    <property type="project" value="InterPro"/>
</dbReference>
<dbReference type="Pfam" id="PF03704">
    <property type="entry name" value="BTAD"/>
    <property type="match status" value="1"/>
</dbReference>
<accession>A0A543JNW2</accession>
<evidence type="ECO:0000256" key="2">
    <source>
        <dbReference type="ARBA" id="ARBA00023163"/>
    </source>
</evidence>
<name>A0A543JNW2_9PSEU</name>
<dbReference type="Gene3D" id="1.25.40.10">
    <property type="entry name" value="Tetratricopeptide repeat domain"/>
    <property type="match status" value="1"/>
</dbReference>
<keyword evidence="5" id="KW-0238">DNA-binding</keyword>
<protein>
    <submittedName>
        <fullName evidence="5">DNA-binding SARP family transcriptional activator</fullName>
    </submittedName>
</protein>
<dbReference type="GO" id="GO:0003677">
    <property type="term" value="F:DNA binding"/>
    <property type="evidence" value="ECO:0007669"/>
    <property type="project" value="UniProtKB-KW"/>
</dbReference>
<reference evidence="5 6" key="1">
    <citation type="submission" date="2019-06" db="EMBL/GenBank/DDBJ databases">
        <title>Sequencing the genomes of 1000 actinobacteria strains.</title>
        <authorList>
            <person name="Klenk H.-P."/>
        </authorList>
    </citation>
    <scope>NUCLEOTIDE SEQUENCE [LARGE SCALE GENOMIC DNA]</scope>
    <source>
        <strain evidence="5 6">DSM 45456</strain>
    </source>
</reference>
<evidence type="ECO:0000313" key="5">
    <source>
        <dbReference type="EMBL" id="TQM84520.1"/>
    </source>
</evidence>
<feature type="region of interest" description="Disordered" evidence="3">
    <location>
        <begin position="56"/>
        <end position="90"/>
    </location>
</feature>